<comment type="caution">
    <text evidence="3">The sequence shown here is derived from an EMBL/GenBank/DDBJ whole genome shotgun (WGS) entry which is preliminary data.</text>
</comment>
<keyword evidence="4" id="KW-1185">Reference proteome</keyword>
<keyword evidence="2" id="KW-0653">Protein transport</keyword>
<protein>
    <recommendedName>
        <fullName evidence="2">Vacuolar protein sorting-associated protein 51 homolog</fullName>
    </recommendedName>
</protein>
<dbReference type="GO" id="GO:0042147">
    <property type="term" value="P:retrograde transport, endosome to Golgi"/>
    <property type="evidence" value="ECO:0007669"/>
    <property type="project" value="UniProtKB-UniRule"/>
</dbReference>
<dbReference type="PANTHER" id="PTHR15954:SF4">
    <property type="entry name" value="VACUOLAR PROTEIN SORTING-ASSOCIATED PROTEIN 51 HOMOLOG"/>
    <property type="match status" value="1"/>
</dbReference>
<organism evidence="3 4">
    <name type="scientific">Albugo candida</name>
    <dbReference type="NCBI Taxonomy" id="65357"/>
    <lineage>
        <taxon>Eukaryota</taxon>
        <taxon>Sar</taxon>
        <taxon>Stramenopiles</taxon>
        <taxon>Oomycota</taxon>
        <taxon>Peronosporomycetes</taxon>
        <taxon>Albuginales</taxon>
        <taxon>Albuginaceae</taxon>
        <taxon>Albugo</taxon>
    </lineage>
</organism>
<accession>A0A024GHE1</accession>
<evidence type="ECO:0000313" key="4">
    <source>
        <dbReference type="Proteomes" id="UP000053237"/>
    </source>
</evidence>
<dbReference type="STRING" id="65357.A0A024GHE1"/>
<reference evidence="3 4" key="1">
    <citation type="submission" date="2012-05" db="EMBL/GenBank/DDBJ databases">
        <title>Recombination and specialization in a pathogen metapopulation.</title>
        <authorList>
            <person name="Gardiner A."/>
            <person name="Kemen E."/>
            <person name="Schultz-Larsen T."/>
            <person name="MacLean D."/>
            <person name="Van Oosterhout C."/>
            <person name="Jones J.D.G."/>
        </authorList>
    </citation>
    <scope>NUCLEOTIDE SEQUENCE [LARGE SCALE GENOMIC DNA]</scope>
    <source>
        <strain evidence="3 4">Ac Nc2</strain>
    </source>
</reference>
<dbReference type="GO" id="GO:0007041">
    <property type="term" value="P:lysosomal transport"/>
    <property type="evidence" value="ECO:0007669"/>
    <property type="project" value="TreeGrafter"/>
</dbReference>
<dbReference type="GO" id="GO:1990745">
    <property type="term" value="C:EARP complex"/>
    <property type="evidence" value="ECO:0007669"/>
    <property type="project" value="TreeGrafter"/>
</dbReference>
<dbReference type="Pfam" id="PF08700">
    <property type="entry name" value="VPS51_Exo84_N"/>
    <property type="match status" value="1"/>
</dbReference>
<keyword evidence="2" id="KW-0333">Golgi apparatus</keyword>
<evidence type="ECO:0000256" key="1">
    <source>
        <dbReference type="ARBA" id="ARBA00006080"/>
    </source>
</evidence>
<comment type="subcellular location">
    <subcellularLocation>
        <location evidence="2">Golgi apparatus</location>
        <location evidence="2">trans-Golgi network</location>
    </subcellularLocation>
</comment>
<dbReference type="InParanoid" id="A0A024GHE1"/>
<comment type="function">
    <text evidence="2">Acts as component of the GARP complex that is involved in retrograde transport from early and late endosomes to the trans-Golgi network (TGN).</text>
</comment>
<evidence type="ECO:0000256" key="2">
    <source>
        <dbReference type="RuleBase" id="RU368010"/>
    </source>
</evidence>
<sequence length="862" mass="98399">MESHGLTRMEEILGDYYGIHEETNDKSESSIDVNSPHFDSDAYVRSLLRSCNLNELLRKDDQLIREIKSLDTNMQMLVYENYNKFISATDSIRKMKANVASMEQDVLKVVKSMDIITRKSEEINVALAPHRIKVQTYAFPSAYNILSHVIIFRNILDRKTNQRPKIIKAIGVSIPTSSTARIVTLYLSYAYYFSIKNKNYDDAISYFLVARRILGRYEHITSFKTIQNDSEKIMKELQVVLKAKLTDPTCSSSQVEKRSFFLISSKSDASQQICSALISLRTLKCCSDTERHQFLEWHQSYFDAQLNQFSSDPVPVLLRIRRLNENVLTSFQKVLTIYTAKFLDPQLDESPKKKTEKTQDEVFIAFAREVLEKYIDTIGNMFQQAASDFGSLVDLDENEMEEIQKSTFSQIDIAGTKEYLVLMYVLKAFLDNMKALDTLWPLLRAQSKANTVVENCIAHQIELFLVAIKQYMMELVREAHTAALQDLGKSTVIPLASEKLSKNLTNKVQQVLHQMDPFIQYCAIVLKDLAESISNLVQMQMFSCLKWFNTELVRYTDPTLPVTSKLRMDPLEPISSGFLLLLAQVCCHFAENGIPECIHNLIECLPVNRSVHSNTLHESKRNTVDITSIIHITESTGNELFHFVAKRYGTELCSIIYAQLVTSHFSWASHLEDEPRSVQDSIEQVVIGLFRIGKDISCILGERDCYFASNVASGFRLSNYDTRHQRIEPLRSLHALDSTSIHDNVKRILEKRIQVYPTHSIRQISTEWMLQFVSKMVIKALSEWTRASTLSVHGFQQIQVDAEFLASVLPVLIEQQEEVKVLLSELLSSAQYASKEETLLEHSSVVAIVSARATIVIARSKG</sequence>
<proteinExistence type="inferred from homology"/>
<dbReference type="OrthoDB" id="203678at2759"/>
<dbReference type="GO" id="GO:0007030">
    <property type="term" value="P:Golgi organization"/>
    <property type="evidence" value="ECO:0007669"/>
    <property type="project" value="UniProtKB-UniRule"/>
</dbReference>
<dbReference type="InterPro" id="IPR014812">
    <property type="entry name" value="Vps51"/>
</dbReference>
<evidence type="ECO:0000313" key="3">
    <source>
        <dbReference type="EMBL" id="CCI46125.1"/>
    </source>
</evidence>
<name>A0A024GHE1_9STRA</name>
<dbReference type="EMBL" id="CAIX01000117">
    <property type="protein sequence ID" value="CCI46125.1"/>
    <property type="molecule type" value="Genomic_DNA"/>
</dbReference>
<dbReference type="GO" id="GO:0048193">
    <property type="term" value="P:Golgi vesicle transport"/>
    <property type="evidence" value="ECO:0007669"/>
    <property type="project" value="TreeGrafter"/>
</dbReference>
<dbReference type="GO" id="GO:0016020">
    <property type="term" value="C:membrane"/>
    <property type="evidence" value="ECO:0007669"/>
    <property type="project" value="TreeGrafter"/>
</dbReference>
<dbReference type="PANTHER" id="PTHR15954">
    <property type="entry name" value="VACUOLAR PROTEIN SORTING-ASSOCIATED PROTEIN 51 HOMOLOG"/>
    <property type="match status" value="1"/>
</dbReference>
<dbReference type="GO" id="GO:0005829">
    <property type="term" value="C:cytosol"/>
    <property type="evidence" value="ECO:0007669"/>
    <property type="project" value="GOC"/>
</dbReference>
<keyword evidence="2" id="KW-0445">Lipid transport</keyword>
<dbReference type="Proteomes" id="UP000053237">
    <property type="component" value="Unassembled WGS sequence"/>
</dbReference>
<keyword evidence="2" id="KW-0813">Transport</keyword>
<dbReference type="GO" id="GO:0000938">
    <property type="term" value="C:GARP complex"/>
    <property type="evidence" value="ECO:0007669"/>
    <property type="project" value="UniProtKB-UniRule"/>
</dbReference>
<dbReference type="GO" id="GO:0015031">
    <property type="term" value="P:protein transport"/>
    <property type="evidence" value="ECO:0007669"/>
    <property type="project" value="UniProtKB-UniRule"/>
</dbReference>
<dbReference type="GO" id="GO:0006869">
    <property type="term" value="P:lipid transport"/>
    <property type="evidence" value="ECO:0007669"/>
    <property type="project" value="UniProtKB-UniRule"/>
</dbReference>
<dbReference type="GO" id="GO:0032456">
    <property type="term" value="P:endocytic recycling"/>
    <property type="evidence" value="ECO:0007669"/>
    <property type="project" value="TreeGrafter"/>
</dbReference>
<comment type="subunit">
    <text evidence="2">Component of the Golgi-associated retrograde protein (GARP) complex.</text>
</comment>
<comment type="similarity">
    <text evidence="1 2">Belongs to the VPS51 family.</text>
</comment>
<dbReference type="AlphaFoldDB" id="A0A024GHE1"/>
<gene>
    <name evidence="3" type="ORF">BN9_070540</name>
</gene>